<dbReference type="AlphaFoldDB" id="A0A3M7PV36"/>
<reference evidence="1 2" key="1">
    <citation type="journal article" date="2018" name="Sci. Rep.">
        <title>Genomic signatures of local adaptation to the degree of environmental predictability in rotifers.</title>
        <authorList>
            <person name="Franch-Gras L."/>
            <person name="Hahn C."/>
            <person name="Garcia-Roger E.M."/>
            <person name="Carmona M.J."/>
            <person name="Serra M."/>
            <person name="Gomez A."/>
        </authorList>
    </citation>
    <scope>NUCLEOTIDE SEQUENCE [LARGE SCALE GENOMIC DNA]</scope>
    <source>
        <strain evidence="1">HYR1</strain>
    </source>
</reference>
<evidence type="ECO:0000313" key="2">
    <source>
        <dbReference type="Proteomes" id="UP000276133"/>
    </source>
</evidence>
<protein>
    <submittedName>
        <fullName evidence="1">Uncharacterized protein</fullName>
    </submittedName>
</protein>
<evidence type="ECO:0000313" key="1">
    <source>
        <dbReference type="EMBL" id="RNA02615.1"/>
    </source>
</evidence>
<dbReference type="Proteomes" id="UP000276133">
    <property type="component" value="Unassembled WGS sequence"/>
</dbReference>
<organism evidence="1 2">
    <name type="scientific">Brachionus plicatilis</name>
    <name type="common">Marine rotifer</name>
    <name type="synonym">Brachionus muelleri</name>
    <dbReference type="NCBI Taxonomy" id="10195"/>
    <lineage>
        <taxon>Eukaryota</taxon>
        <taxon>Metazoa</taxon>
        <taxon>Spiralia</taxon>
        <taxon>Gnathifera</taxon>
        <taxon>Rotifera</taxon>
        <taxon>Eurotatoria</taxon>
        <taxon>Monogononta</taxon>
        <taxon>Pseudotrocha</taxon>
        <taxon>Ploima</taxon>
        <taxon>Brachionidae</taxon>
        <taxon>Brachionus</taxon>
    </lineage>
</organism>
<sequence length="60" mass="7093">MIEYNYQIHHPEQVISASIACRDFKSIRRRMLSCGQHLREFYEALNYLMVHSLGSFIGCE</sequence>
<dbReference type="EMBL" id="REGN01008818">
    <property type="protein sequence ID" value="RNA02615.1"/>
    <property type="molecule type" value="Genomic_DNA"/>
</dbReference>
<keyword evidence="2" id="KW-1185">Reference proteome</keyword>
<proteinExistence type="predicted"/>
<gene>
    <name evidence="1" type="ORF">BpHYR1_019533</name>
</gene>
<name>A0A3M7PV36_BRAPC</name>
<comment type="caution">
    <text evidence="1">The sequence shown here is derived from an EMBL/GenBank/DDBJ whole genome shotgun (WGS) entry which is preliminary data.</text>
</comment>
<accession>A0A3M7PV36</accession>